<keyword evidence="1" id="KW-0732">Signal</keyword>
<dbReference type="PROSITE" id="PS51212">
    <property type="entry name" value="WSC"/>
    <property type="match status" value="1"/>
</dbReference>
<accession>A0A2S5B7L6</accession>
<dbReference type="EMBL" id="PJQD01000047">
    <property type="protein sequence ID" value="POY72772.1"/>
    <property type="molecule type" value="Genomic_DNA"/>
</dbReference>
<comment type="caution">
    <text evidence="3">The sequence shown here is derived from an EMBL/GenBank/DDBJ whole genome shotgun (WGS) entry which is preliminary data.</text>
</comment>
<dbReference type="PANTHER" id="PTHR43662">
    <property type="match status" value="1"/>
</dbReference>
<evidence type="ECO:0000259" key="2">
    <source>
        <dbReference type="PROSITE" id="PS51212"/>
    </source>
</evidence>
<evidence type="ECO:0000256" key="1">
    <source>
        <dbReference type="SAM" id="SignalP"/>
    </source>
</evidence>
<dbReference type="Pfam" id="PF09362">
    <property type="entry name" value="DUF1996"/>
    <property type="match status" value="1"/>
</dbReference>
<reference evidence="3 4" key="1">
    <citation type="journal article" date="2018" name="Front. Microbiol.">
        <title>Prospects for Fungal Bioremediation of Acidic Radioactive Waste Sites: Characterization and Genome Sequence of Rhodotorula taiwanensis MD1149.</title>
        <authorList>
            <person name="Tkavc R."/>
            <person name="Matrosova V.Y."/>
            <person name="Grichenko O.E."/>
            <person name="Gostincar C."/>
            <person name="Volpe R.P."/>
            <person name="Klimenkova P."/>
            <person name="Gaidamakova E.K."/>
            <person name="Zhou C.E."/>
            <person name="Stewart B.J."/>
            <person name="Lyman M.G."/>
            <person name="Malfatti S.A."/>
            <person name="Rubinfeld B."/>
            <person name="Courtot M."/>
            <person name="Singh J."/>
            <person name="Dalgard C.L."/>
            <person name="Hamilton T."/>
            <person name="Frey K.G."/>
            <person name="Gunde-Cimerman N."/>
            <person name="Dugan L."/>
            <person name="Daly M.J."/>
        </authorList>
    </citation>
    <scope>NUCLEOTIDE SEQUENCE [LARGE SCALE GENOMIC DNA]</scope>
    <source>
        <strain evidence="3 4">MD1149</strain>
    </source>
</reference>
<sequence>MFSLRVALVGALVASQSVSAFFRMPCDNPLIVERADPIISPGAISGHTHTIAGGSNFALNSTYNDMTASQCTSCRAKQDKSAYWTPLLYIAWKNGTFTSVPQVGGQLVYYLQRYHSSDTTEILAFPPGFKMLAGSPMRRTYNDSNFVDQAIGWNCLGSASPTRNSWLPKVQCPDGLRAEVRFPSCWNGVDLYKADQSHVAYSDGESGPCPATHPKRLVTIFFEIMYSTSQFDGMWDQALNPSSPFVLANGDPLGYGLHGDFLNGWDVDVLQQAIRTCTNDSGRVEDCAVLDLYDRSVDGDCRKTPDINEIVLGNVKTLPGCNPLTTTTAEAQAAMKSCPNLALPEVFTQTTTYTGILPPPGSNVLAGTPMTVTSSTGYKYQGCYLDGWTRSLPKQLTTANKTVAACLTAAKEAGFNTVGLEYGGECWAGSKLGSGSTLLDYSKCNMACNDASDEVCGGPNVCRFSLDVCKLALTDPRSLQALSLYTLTASRHARRGIDHHFKRGRF</sequence>
<dbReference type="AlphaFoldDB" id="A0A2S5B7L6"/>
<name>A0A2S5B7L6_9BASI</name>
<feature type="chain" id="PRO_5015721930" description="WSC domain-containing protein" evidence="1">
    <location>
        <begin position="21"/>
        <end position="506"/>
    </location>
</feature>
<proteinExistence type="predicted"/>
<gene>
    <name evidence="3" type="ORF">BMF94_4180</name>
</gene>
<dbReference type="InterPro" id="IPR002889">
    <property type="entry name" value="WSC_carb-bd"/>
</dbReference>
<organism evidence="3 4">
    <name type="scientific">Rhodotorula taiwanensis</name>
    <dbReference type="NCBI Taxonomy" id="741276"/>
    <lineage>
        <taxon>Eukaryota</taxon>
        <taxon>Fungi</taxon>
        <taxon>Dikarya</taxon>
        <taxon>Basidiomycota</taxon>
        <taxon>Pucciniomycotina</taxon>
        <taxon>Microbotryomycetes</taxon>
        <taxon>Sporidiobolales</taxon>
        <taxon>Sporidiobolaceae</taxon>
        <taxon>Rhodotorula</taxon>
    </lineage>
</organism>
<dbReference type="PANTHER" id="PTHR43662:SF3">
    <property type="entry name" value="DOMAIN PROTEIN, PUTATIVE (AFU_ORTHOLOGUE AFUA_6G11970)-RELATED"/>
    <property type="match status" value="1"/>
</dbReference>
<dbReference type="Pfam" id="PF01822">
    <property type="entry name" value="WSC"/>
    <property type="match status" value="1"/>
</dbReference>
<dbReference type="OrthoDB" id="74764at2759"/>
<feature type="domain" description="WSC" evidence="2">
    <location>
        <begin position="377"/>
        <end position="468"/>
    </location>
</feature>
<protein>
    <recommendedName>
        <fullName evidence="2">WSC domain-containing protein</fullName>
    </recommendedName>
</protein>
<feature type="signal peptide" evidence="1">
    <location>
        <begin position="1"/>
        <end position="20"/>
    </location>
</feature>
<dbReference type="Proteomes" id="UP000237144">
    <property type="component" value="Unassembled WGS sequence"/>
</dbReference>
<evidence type="ECO:0000313" key="3">
    <source>
        <dbReference type="EMBL" id="POY72772.1"/>
    </source>
</evidence>
<dbReference type="InterPro" id="IPR018535">
    <property type="entry name" value="DUF1996"/>
</dbReference>
<keyword evidence="4" id="KW-1185">Reference proteome</keyword>
<evidence type="ECO:0000313" key="4">
    <source>
        <dbReference type="Proteomes" id="UP000237144"/>
    </source>
</evidence>
<dbReference type="SMART" id="SM00321">
    <property type="entry name" value="WSC"/>
    <property type="match status" value="1"/>
</dbReference>
<dbReference type="STRING" id="741276.A0A2S5B7L6"/>